<dbReference type="AlphaFoldDB" id="A0A0F7FXS1"/>
<keyword evidence="1" id="KW-0472">Membrane</keyword>
<gene>
    <name evidence="2" type="ORF">SXIM_40960</name>
</gene>
<name>A0A0F7FXS1_9ACTN</name>
<dbReference type="PATRIC" id="fig|408015.6.peg.4148"/>
<evidence type="ECO:0000256" key="1">
    <source>
        <dbReference type="SAM" id="Phobius"/>
    </source>
</evidence>
<dbReference type="KEGG" id="sxi:SXIM_40960"/>
<evidence type="ECO:0000313" key="2">
    <source>
        <dbReference type="EMBL" id="AKG45480.1"/>
    </source>
</evidence>
<reference evidence="2" key="1">
    <citation type="submission" date="2019-08" db="EMBL/GenBank/DDBJ databases">
        <title>Complete genome sequence of a mangrove-derived Streptomyces xiamenensis.</title>
        <authorList>
            <person name="Xu J."/>
        </authorList>
    </citation>
    <scope>NUCLEOTIDE SEQUENCE</scope>
    <source>
        <strain evidence="2">318</strain>
    </source>
</reference>
<dbReference type="STRING" id="408015.SXIM_40960"/>
<dbReference type="HOGENOM" id="CLU_2572552_0_0_11"/>
<sequence length="81" mass="8191">MTGQEGHRIPMSRIAAYLDDSPVLATIPVLDRTGRVSPARPVLATPVTIVAFGAGVAAGSAIVAAFEAGRTAGSSTEPIMT</sequence>
<keyword evidence="1" id="KW-1133">Transmembrane helix</keyword>
<keyword evidence="1" id="KW-0812">Transmembrane</keyword>
<protein>
    <submittedName>
        <fullName evidence="2">Uncharacterized protein</fullName>
    </submittedName>
</protein>
<organism evidence="2 3">
    <name type="scientific">Streptomyces xiamenensis</name>
    <dbReference type="NCBI Taxonomy" id="408015"/>
    <lineage>
        <taxon>Bacteria</taxon>
        <taxon>Bacillati</taxon>
        <taxon>Actinomycetota</taxon>
        <taxon>Actinomycetes</taxon>
        <taxon>Kitasatosporales</taxon>
        <taxon>Streptomycetaceae</taxon>
        <taxon>Streptomyces</taxon>
    </lineage>
</organism>
<feature type="transmembrane region" description="Helical" evidence="1">
    <location>
        <begin position="42"/>
        <end position="66"/>
    </location>
</feature>
<dbReference type="EMBL" id="CP009922">
    <property type="protein sequence ID" value="AKG45480.1"/>
    <property type="molecule type" value="Genomic_DNA"/>
</dbReference>
<dbReference type="Proteomes" id="UP000034034">
    <property type="component" value="Chromosome"/>
</dbReference>
<evidence type="ECO:0000313" key="3">
    <source>
        <dbReference type="Proteomes" id="UP000034034"/>
    </source>
</evidence>
<proteinExistence type="predicted"/>
<keyword evidence="3" id="KW-1185">Reference proteome</keyword>
<accession>A0A0F7FXS1</accession>